<dbReference type="Pfam" id="PF04229">
    <property type="entry name" value="GrpB"/>
    <property type="match status" value="1"/>
</dbReference>
<name>A0AAN0ME80_9RHOB</name>
<keyword evidence="2" id="KW-1185">Reference proteome</keyword>
<organism evidence="1 2">
    <name type="scientific">Yoonia rhodophyticola</name>
    <dbReference type="NCBI Taxonomy" id="3137370"/>
    <lineage>
        <taxon>Bacteria</taxon>
        <taxon>Pseudomonadati</taxon>
        <taxon>Pseudomonadota</taxon>
        <taxon>Alphaproteobacteria</taxon>
        <taxon>Rhodobacterales</taxon>
        <taxon>Paracoccaceae</taxon>
        <taxon>Yoonia</taxon>
    </lineage>
</organism>
<evidence type="ECO:0000313" key="2">
    <source>
        <dbReference type="Proteomes" id="UP001470809"/>
    </source>
</evidence>
<dbReference type="KEGG" id="yrh:AABB31_12005"/>
<evidence type="ECO:0000313" key="1">
    <source>
        <dbReference type="EMBL" id="WZU69493.1"/>
    </source>
</evidence>
<dbReference type="RefSeq" id="WP_342078785.1">
    <property type="nucleotide sequence ID" value="NZ_CP151767.2"/>
</dbReference>
<dbReference type="EMBL" id="CP151767">
    <property type="protein sequence ID" value="WZU69493.1"/>
    <property type="molecule type" value="Genomic_DNA"/>
</dbReference>
<dbReference type="AlphaFoldDB" id="A0AAN0ME80"/>
<sequence length="174" mass="19262">MTAERPALGLRQASLSLTEYDPRWAALFAKEAALIAQALPDVPFDIDHIGSTSVPGLAAKPILDIAMRSTQGEQIATALTKMGYIDRGIRSGRLFIRLSDGNIRTHNLHLYHPDDADCRDQIAFRDALRGDPKLRDQYAYLKQTLVEELGDQGRGLYAGRKTAFVRAVIDAQKN</sequence>
<reference evidence="2" key="1">
    <citation type="submission" date="2024-04" db="EMBL/GenBank/DDBJ databases">
        <title>Phylogenomic analyses of a clade within the roseobacter group suggest taxonomic reassignments of species of the genera Aestuariivita, Citreicella, Loktanella, Nautella, Pelagibaca, Ruegeria, Thalassobius, Thiobacimonas and Tropicibacter, and the proposal o.</title>
        <authorList>
            <person name="Jeon C.O."/>
        </authorList>
    </citation>
    <scope>NUCLEOTIDE SEQUENCE [LARGE SCALE GENOMIC DNA]</scope>
    <source>
        <strain evidence="2">SS1-5</strain>
    </source>
</reference>
<reference evidence="1 2" key="2">
    <citation type="submission" date="2024-08" db="EMBL/GenBank/DDBJ databases">
        <title>Phylogenomic analyses of a clade within the roseobacter group suggest taxonomic reassignments of species of the genera Aestuariivita, Citreicella, Loktanella, Nautella, Pelagibaca, Ruegeria, Thalassobius, Thiobacimonas and Tropicibacter, and the proposal o.</title>
        <authorList>
            <person name="Jeon C.O."/>
        </authorList>
    </citation>
    <scope>NUCLEOTIDE SEQUENCE [LARGE SCALE GENOMIC DNA]</scope>
    <source>
        <strain evidence="1 2">SS1-5</strain>
    </source>
</reference>
<dbReference type="Proteomes" id="UP001470809">
    <property type="component" value="Chromosome"/>
</dbReference>
<dbReference type="InterPro" id="IPR007344">
    <property type="entry name" value="GrpB/CoaE"/>
</dbReference>
<proteinExistence type="predicted"/>
<dbReference type="PANTHER" id="PTHR34822">
    <property type="entry name" value="GRPB DOMAIN PROTEIN (AFU_ORTHOLOGUE AFUA_1G01530)"/>
    <property type="match status" value="1"/>
</dbReference>
<dbReference type="InterPro" id="IPR043519">
    <property type="entry name" value="NT_sf"/>
</dbReference>
<dbReference type="Gene3D" id="3.30.460.10">
    <property type="entry name" value="Beta Polymerase, domain 2"/>
    <property type="match status" value="1"/>
</dbReference>
<gene>
    <name evidence="1" type="ORF">AABB31_12005</name>
</gene>
<accession>A0AAN0ME80</accession>
<dbReference type="PANTHER" id="PTHR34822:SF1">
    <property type="entry name" value="GRPB FAMILY PROTEIN"/>
    <property type="match status" value="1"/>
</dbReference>
<protein>
    <submittedName>
        <fullName evidence="1">GrpB family protein</fullName>
    </submittedName>
</protein>
<dbReference type="SUPFAM" id="SSF81301">
    <property type="entry name" value="Nucleotidyltransferase"/>
    <property type="match status" value="1"/>
</dbReference>